<organism evidence="20 21">
    <name type="scientific">Chironomus riparius</name>
    <dbReference type="NCBI Taxonomy" id="315576"/>
    <lineage>
        <taxon>Eukaryota</taxon>
        <taxon>Metazoa</taxon>
        <taxon>Ecdysozoa</taxon>
        <taxon>Arthropoda</taxon>
        <taxon>Hexapoda</taxon>
        <taxon>Insecta</taxon>
        <taxon>Pterygota</taxon>
        <taxon>Neoptera</taxon>
        <taxon>Endopterygota</taxon>
        <taxon>Diptera</taxon>
        <taxon>Nematocera</taxon>
        <taxon>Chironomoidea</taxon>
        <taxon>Chironomidae</taxon>
        <taxon>Chironominae</taxon>
        <taxon>Chironomus</taxon>
    </lineage>
</organism>
<evidence type="ECO:0000256" key="13">
    <source>
        <dbReference type="ARBA" id="ARBA00031274"/>
    </source>
</evidence>
<evidence type="ECO:0000256" key="5">
    <source>
        <dbReference type="ARBA" id="ARBA00022606"/>
    </source>
</evidence>
<evidence type="ECO:0000256" key="2">
    <source>
        <dbReference type="ARBA" id="ARBA00005733"/>
    </source>
</evidence>
<feature type="domain" description="OAR" evidence="18">
    <location>
        <begin position="463"/>
        <end position="476"/>
    </location>
</feature>
<evidence type="ECO:0000256" key="16">
    <source>
        <dbReference type="SAM" id="MobiDB-lite"/>
    </source>
</evidence>
<dbReference type="InterPro" id="IPR001356">
    <property type="entry name" value="HD"/>
</dbReference>
<dbReference type="AlphaFoldDB" id="A0A9N9WQD0"/>
<reference evidence="20" key="1">
    <citation type="submission" date="2022-01" db="EMBL/GenBank/DDBJ databases">
        <authorList>
            <person name="King R."/>
        </authorList>
    </citation>
    <scope>NUCLEOTIDE SEQUENCE</scope>
</reference>
<dbReference type="Pfam" id="PF03826">
    <property type="entry name" value="OAR"/>
    <property type="match status" value="1"/>
</dbReference>
<comment type="similarity">
    <text evidence="2">Belongs to the paired homeobox family.</text>
</comment>
<evidence type="ECO:0000256" key="6">
    <source>
        <dbReference type="ARBA" id="ARBA00023015"/>
    </source>
</evidence>
<dbReference type="GO" id="GO:0000981">
    <property type="term" value="F:DNA-binding transcription factor activity, RNA polymerase II-specific"/>
    <property type="evidence" value="ECO:0007669"/>
    <property type="project" value="InterPro"/>
</dbReference>
<evidence type="ECO:0000256" key="10">
    <source>
        <dbReference type="ARBA" id="ARBA00023242"/>
    </source>
</evidence>
<dbReference type="PROSITE" id="PS50803">
    <property type="entry name" value="OAR"/>
    <property type="match status" value="1"/>
</dbReference>
<keyword evidence="11" id="KW-0844">Vision</keyword>
<evidence type="ECO:0000256" key="11">
    <source>
        <dbReference type="ARBA" id="ARBA00023305"/>
    </source>
</evidence>
<dbReference type="PANTHER" id="PTHR46892">
    <property type="entry name" value="VISUAL SYSTEM HOMEOBOX 2"/>
    <property type="match status" value="1"/>
</dbReference>
<dbReference type="GO" id="GO:0007601">
    <property type="term" value="P:visual perception"/>
    <property type="evidence" value="ECO:0007669"/>
    <property type="project" value="UniProtKB-KW"/>
</dbReference>
<keyword evidence="21" id="KW-1185">Reference proteome</keyword>
<keyword evidence="8 14" id="KW-0371">Homeobox</keyword>
<comment type="subcellular location">
    <subcellularLocation>
        <location evidence="1 14 15">Nucleus</location>
    </subcellularLocation>
</comment>
<evidence type="ECO:0000256" key="9">
    <source>
        <dbReference type="ARBA" id="ARBA00023163"/>
    </source>
</evidence>
<keyword evidence="9" id="KW-0804">Transcription</keyword>
<dbReference type="CDD" id="cd00086">
    <property type="entry name" value="homeodomain"/>
    <property type="match status" value="1"/>
</dbReference>
<dbReference type="PROSITE" id="PS50071">
    <property type="entry name" value="HOMEOBOX_2"/>
    <property type="match status" value="1"/>
</dbReference>
<dbReference type="InterPro" id="IPR003654">
    <property type="entry name" value="OAR_dom"/>
</dbReference>
<evidence type="ECO:0000256" key="4">
    <source>
        <dbReference type="ARBA" id="ARBA00022473"/>
    </source>
</evidence>
<accession>A0A9N9WQD0</accession>
<sequence length="578" mass="63531">MNLDSLISSSAIRSETITATLNRHNYPSVHQTMPQRSPFAIQELLGLGHSDSGRQSTNGSSGNSVNSQITSTSNGPISAVTPSIYSQSNHVDHHQMQMAASRMAYFNAHAAAFNVAAAFLPHNMSGAGGGPLAGLHPQSAGFPQLKTSFGSANIPSQPIDPSKEFTVDGINGFSKKKKKKRRHSRTIFTSYQLDELEKAFKEAHYPDVYAREMLSLKTDLPEDRIQVWFQNRRAKWRKTEKCWGRSTIMAEYGLYGAMVRHSLPLPDTILKSAKENDGVAPWLLGMHKKSIEAAEALKSSDENSDKEDDNETRTENSDTSSSNHQRKTPTTPISTAITPLTTLKPKKTSNSPPSSTSASPIAMSPPISSHPSSTPNQRSIEDLSGRKDHEMSSPTSRTHSNGGSSYHLSPNEQNSPSTLAHHHPSVAHHYPLNPMNPSPDTDAEVFRWVNYNRDIPVSFIRNNSIACLRAKAQEHQARLMNSGLLALQVRSLAGLQHHQVQHQQLPSPMSSSPDSIMIHSQHSPSPIRSPESNNNNNNSSRNFNSSMTHSSDVSEDIDIEEVKPFHNKTNVSPNVVTF</sequence>
<dbReference type="OrthoDB" id="6159439at2759"/>
<feature type="compositionally biased region" description="Low complexity" evidence="16">
    <location>
        <begin position="56"/>
        <end position="67"/>
    </location>
</feature>
<dbReference type="GO" id="GO:0005634">
    <property type="term" value="C:nucleus"/>
    <property type="evidence" value="ECO:0007669"/>
    <property type="project" value="UniProtKB-SubCell"/>
</dbReference>
<dbReference type="PROSITE" id="PS51496">
    <property type="entry name" value="CVC"/>
    <property type="match status" value="1"/>
</dbReference>
<dbReference type="InterPro" id="IPR009057">
    <property type="entry name" value="Homeodomain-like_sf"/>
</dbReference>
<dbReference type="EMBL" id="OU895878">
    <property type="protein sequence ID" value="CAG9804802.1"/>
    <property type="molecule type" value="Genomic_DNA"/>
</dbReference>
<feature type="domain" description="CVC" evidence="19">
    <location>
        <begin position="241"/>
        <end position="292"/>
    </location>
</feature>
<evidence type="ECO:0000259" key="18">
    <source>
        <dbReference type="PROSITE" id="PS50803"/>
    </source>
</evidence>
<dbReference type="FunFam" id="1.10.10.60:FF:000383">
    <property type="entry name" value="box A-binding factor"/>
    <property type="match status" value="1"/>
</dbReference>
<dbReference type="InterPro" id="IPR052294">
    <property type="entry name" value="VSX_homeobox_regulators"/>
</dbReference>
<feature type="region of interest" description="Disordered" evidence="16">
    <location>
        <begin position="498"/>
        <end position="554"/>
    </location>
</feature>
<feature type="domain" description="Homeobox" evidence="17">
    <location>
        <begin position="179"/>
        <end position="239"/>
    </location>
</feature>
<protein>
    <recommendedName>
        <fullName evidence="3">Visual system homeobox 2</fullName>
    </recommendedName>
    <alternativeName>
        <fullName evidence="12">Ceh-10 homeodomain-containing homolog</fullName>
    </alternativeName>
    <alternativeName>
        <fullName evidence="13">Homeobox protein CHX10</fullName>
    </alternativeName>
</protein>
<keyword evidence="5" id="KW-0716">Sensory transduction</keyword>
<dbReference type="InterPro" id="IPR017970">
    <property type="entry name" value="Homeobox_CS"/>
</dbReference>
<feature type="DNA-binding region" description="Homeobox" evidence="14">
    <location>
        <begin position="181"/>
        <end position="240"/>
    </location>
</feature>
<feature type="compositionally biased region" description="Low complexity" evidence="16">
    <location>
        <begin position="498"/>
        <end position="546"/>
    </location>
</feature>
<dbReference type="SMART" id="SM00389">
    <property type="entry name" value="HOX"/>
    <property type="match status" value="1"/>
</dbReference>
<dbReference type="PROSITE" id="PS00027">
    <property type="entry name" value="HOMEOBOX_1"/>
    <property type="match status" value="1"/>
</dbReference>
<dbReference type="PANTHER" id="PTHR46892:SF3">
    <property type="entry name" value="VISUAL SYSTEM HOMEOBOX 2"/>
    <property type="match status" value="1"/>
</dbReference>
<reference evidence="20" key="2">
    <citation type="submission" date="2022-10" db="EMBL/GenBank/DDBJ databases">
        <authorList>
            <consortium name="ENA_rothamsted_submissions"/>
            <consortium name="culmorum"/>
            <person name="King R."/>
        </authorList>
    </citation>
    <scope>NUCLEOTIDE SEQUENCE</scope>
</reference>
<gene>
    <name evidence="20" type="ORF">CHIRRI_LOCUS7681</name>
</gene>
<dbReference type="InterPro" id="IPR023339">
    <property type="entry name" value="CVC"/>
</dbReference>
<evidence type="ECO:0000256" key="8">
    <source>
        <dbReference type="ARBA" id="ARBA00023155"/>
    </source>
</evidence>
<feature type="region of interest" description="Disordered" evidence="16">
    <location>
        <begin position="48"/>
        <end position="76"/>
    </location>
</feature>
<evidence type="ECO:0000256" key="1">
    <source>
        <dbReference type="ARBA" id="ARBA00004123"/>
    </source>
</evidence>
<evidence type="ECO:0000259" key="19">
    <source>
        <dbReference type="PROSITE" id="PS51496"/>
    </source>
</evidence>
<dbReference type="GO" id="GO:1990837">
    <property type="term" value="F:sequence-specific double-stranded DNA binding"/>
    <property type="evidence" value="ECO:0007669"/>
    <property type="project" value="TreeGrafter"/>
</dbReference>
<keyword evidence="7 14" id="KW-0238">DNA-binding</keyword>
<evidence type="ECO:0000256" key="7">
    <source>
        <dbReference type="ARBA" id="ARBA00023125"/>
    </source>
</evidence>
<evidence type="ECO:0000313" key="20">
    <source>
        <dbReference type="EMBL" id="CAG9804802.1"/>
    </source>
</evidence>
<keyword evidence="10 14" id="KW-0539">Nucleus</keyword>
<proteinExistence type="inferred from homology"/>
<evidence type="ECO:0000256" key="14">
    <source>
        <dbReference type="PROSITE-ProRule" id="PRU00108"/>
    </source>
</evidence>
<evidence type="ECO:0000259" key="17">
    <source>
        <dbReference type="PROSITE" id="PS50071"/>
    </source>
</evidence>
<evidence type="ECO:0000256" key="15">
    <source>
        <dbReference type="RuleBase" id="RU000682"/>
    </source>
</evidence>
<dbReference type="SUPFAM" id="SSF46689">
    <property type="entry name" value="Homeodomain-like"/>
    <property type="match status" value="1"/>
</dbReference>
<feature type="compositionally biased region" description="Low complexity" evidence="16">
    <location>
        <begin position="328"/>
        <end position="375"/>
    </location>
</feature>
<evidence type="ECO:0000313" key="21">
    <source>
        <dbReference type="Proteomes" id="UP001153620"/>
    </source>
</evidence>
<keyword evidence="6" id="KW-0805">Transcription regulation</keyword>
<dbReference type="Pfam" id="PF00046">
    <property type="entry name" value="Homeodomain"/>
    <property type="match status" value="1"/>
</dbReference>
<feature type="region of interest" description="Disordered" evidence="16">
    <location>
        <begin position="295"/>
        <end position="436"/>
    </location>
</feature>
<dbReference type="Proteomes" id="UP001153620">
    <property type="component" value="Chromosome 2"/>
</dbReference>
<name>A0A9N9WQD0_9DIPT</name>
<feature type="compositionally biased region" description="Basic and acidic residues" evidence="16">
    <location>
        <begin position="379"/>
        <end position="391"/>
    </location>
</feature>
<evidence type="ECO:0000256" key="3">
    <source>
        <dbReference type="ARBA" id="ARBA00014891"/>
    </source>
</evidence>
<evidence type="ECO:0000256" key="12">
    <source>
        <dbReference type="ARBA" id="ARBA00030203"/>
    </source>
</evidence>
<keyword evidence="4" id="KW-0217">Developmental protein</keyword>
<feature type="compositionally biased region" description="Polar residues" evidence="16">
    <location>
        <begin position="392"/>
        <end position="418"/>
    </location>
</feature>
<dbReference type="Gene3D" id="1.10.10.60">
    <property type="entry name" value="Homeodomain-like"/>
    <property type="match status" value="1"/>
</dbReference>